<keyword evidence="1" id="KW-0812">Transmembrane</keyword>
<comment type="caution">
    <text evidence="3">The sequence shown here is derived from an EMBL/GenBank/DDBJ whole genome shotgun (WGS) entry which is preliminary data.</text>
</comment>
<proteinExistence type="predicted"/>
<keyword evidence="1" id="KW-1133">Transmembrane helix</keyword>
<evidence type="ECO:0000256" key="2">
    <source>
        <dbReference type="SAM" id="SignalP"/>
    </source>
</evidence>
<protein>
    <submittedName>
        <fullName evidence="3">HupE / UreJ protein</fullName>
    </submittedName>
</protein>
<dbReference type="RefSeq" id="WP_053939042.1">
    <property type="nucleotide sequence ID" value="NZ_LAQT01000028.1"/>
</dbReference>
<feature type="transmembrane region" description="Helical" evidence="1">
    <location>
        <begin position="79"/>
        <end position="101"/>
    </location>
</feature>
<keyword evidence="4" id="KW-1185">Reference proteome</keyword>
<name>A0A0N1JS37_9NEIS</name>
<feature type="chain" id="PRO_5005875258" evidence="2">
    <location>
        <begin position="21"/>
        <end position="196"/>
    </location>
</feature>
<feature type="transmembrane region" description="Helical" evidence="1">
    <location>
        <begin position="134"/>
        <end position="153"/>
    </location>
</feature>
<evidence type="ECO:0000313" key="4">
    <source>
        <dbReference type="Proteomes" id="UP000037939"/>
    </source>
</evidence>
<dbReference type="AlphaFoldDB" id="A0A0N1JS37"/>
<dbReference type="Proteomes" id="UP000037939">
    <property type="component" value="Unassembled WGS sequence"/>
</dbReference>
<dbReference type="STRING" id="857265.WG78_17185"/>
<organism evidence="3 4">
    <name type="scientific">Amantichitinum ursilacus</name>
    <dbReference type="NCBI Taxonomy" id="857265"/>
    <lineage>
        <taxon>Bacteria</taxon>
        <taxon>Pseudomonadati</taxon>
        <taxon>Pseudomonadota</taxon>
        <taxon>Betaproteobacteria</taxon>
        <taxon>Neisseriales</taxon>
        <taxon>Chitinibacteraceae</taxon>
        <taxon>Amantichitinum</taxon>
    </lineage>
</organism>
<evidence type="ECO:0000256" key="1">
    <source>
        <dbReference type="SAM" id="Phobius"/>
    </source>
</evidence>
<feature type="transmembrane region" description="Helical" evidence="1">
    <location>
        <begin position="44"/>
        <end position="67"/>
    </location>
</feature>
<feature type="signal peptide" evidence="2">
    <location>
        <begin position="1"/>
        <end position="20"/>
    </location>
</feature>
<keyword evidence="1" id="KW-0472">Membrane</keyword>
<evidence type="ECO:0000313" key="3">
    <source>
        <dbReference type="EMBL" id="KPC50560.1"/>
    </source>
</evidence>
<accession>A0A0N1JS37</accession>
<dbReference type="EMBL" id="LAQT01000028">
    <property type="protein sequence ID" value="KPC50560.1"/>
    <property type="molecule type" value="Genomic_DNA"/>
</dbReference>
<keyword evidence="2" id="KW-0732">Signal</keyword>
<gene>
    <name evidence="3" type="ORF">WG78_17185</name>
</gene>
<sequence>MRRRLLIALLLCPGLAQAHAAFVGAGDFYAGALHPLTSPEHLLLLLVFGLLLGQQGRASLGLAWFALSALAGALLADRVGVDAGSGVLLLALLGGAALAVARPLPRLALWALVVAAGALYGLANGAAREGQMALYPFTAGVVLVAFLALAYLLQAAQRLWNLPVSWVKVGVRVLGSWTVAIGLMVLALAARGKVVL</sequence>
<feature type="transmembrane region" description="Helical" evidence="1">
    <location>
        <begin position="173"/>
        <end position="190"/>
    </location>
</feature>
<dbReference type="InterPro" id="IPR007038">
    <property type="entry name" value="HupE_UreJ"/>
</dbReference>
<reference evidence="3 4" key="1">
    <citation type="submission" date="2015-07" db="EMBL/GenBank/DDBJ databases">
        <title>Draft genome sequence of the Amantichitinum ursilacus IGB-41, a new chitin-degrading bacterium.</title>
        <authorList>
            <person name="Kirstahler P."/>
            <person name="Guenther M."/>
            <person name="Grumaz C."/>
            <person name="Rupp S."/>
            <person name="Zibek S."/>
            <person name="Sohn K."/>
        </authorList>
    </citation>
    <scope>NUCLEOTIDE SEQUENCE [LARGE SCALE GENOMIC DNA]</scope>
    <source>
        <strain evidence="3 4">IGB-41</strain>
    </source>
</reference>
<feature type="transmembrane region" description="Helical" evidence="1">
    <location>
        <begin position="107"/>
        <end position="127"/>
    </location>
</feature>
<dbReference type="Pfam" id="PF04955">
    <property type="entry name" value="HupE_UreJ"/>
    <property type="match status" value="1"/>
</dbReference>